<dbReference type="Proteomes" id="UP000002743">
    <property type="component" value="Chromosome"/>
</dbReference>
<feature type="chain" id="PRO_5002971079" description="Periplasmic heavy metal sensor" evidence="6">
    <location>
        <begin position="29"/>
        <end position="162"/>
    </location>
</feature>
<dbReference type="KEGG" id="mei:Msip34_1154"/>
<dbReference type="CDD" id="cd09916">
    <property type="entry name" value="CpxP_like"/>
    <property type="match status" value="1"/>
</dbReference>
<evidence type="ECO:0000256" key="5">
    <source>
        <dbReference type="SAM" id="MobiDB-lite"/>
    </source>
</evidence>
<dbReference type="OrthoDB" id="8537282at2"/>
<sequence precursor="true">MKINKHIILPGLLLVGSLAAFGTALSYAGDDEACAGPHGKHAHAGGPGAEDAGFHRGLRGLDLTADQKAQIKQIMDKQKPVREQKMQALHDGMQNLQTLAKAEPYDPAKVQAAAAEQAKIQADLIVLRTDAAHQVYALLTPEQKQKWNDRPERGPKKPDDRG</sequence>
<evidence type="ECO:0000256" key="6">
    <source>
        <dbReference type="SAM" id="SignalP"/>
    </source>
</evidence>
<evidence type="ECO:0008006" key="9">
    <source>
        <dbReference type="Google" id="ProtNLM"/>
    </source>
</evidence>
<reference evidence="8" key="1">
    <citation type="submission" date="2009-07" db="EMBL/GenBank/DDBJ databases">
        <title>Complete sequence of chromosome of Methylovorus sp. SIP3-4.</title>
        <authorList>
            <person name="Lucas S."/>
            <person name="Copeland A."/>
            <person name="Lapidus A."/>
            <person name="Glavina del Rio T."/>
            <person name="Tice H."/>
            <person name="Bruce D."/>
            <person name="Goodwin L."/>
            <person name="Pitluck S."/>
            <person name="Clum A."/>
            <person name="Larimer F."/>
            <person name="Land M."/>
            <person name="Hauser L."/>
            <person name="Kyrpides N."/>
            <person name="Mikhailova N."/>
            <person name="Kayluzhnaya M."/>
            <person name="Chistoserdova L."/>
        </authorList>
    </citation>
    <scope>NUCLEOTIDE SEQUENCE [LARGE SCALE GENOMIC DNA]</scope>
    <source>
        <strain evidence="8">SIP3-4</strain>
    </source>
</reference>
<dbReference type="Gene3D" id="1.20.120.1490">
    <property type="match status" value="1"/>
</dbReference>
<dbReference type="eggNOG" id="COG3678">
    <property type="taxonomic scope" value="Bacteria"/>
</dbReference>
<dbReference type="EMBL" id="CP001674">
    <property type="protein sequence ID" value="ACT50401.1"/>
    <property type="molecule type" value="Genomic_DNA"/>
</dbReference>
<name>C6XCX6_METGS</name>
<dbReference type="PANTHER" id="PTHR38102:SF1">
    <property type="entry name" value="PERIPLASMIC CHAPERONE SPY"/>
    <property type="match status" value="1"/>
</dbReference>
<dbReference type="PANTHER" id="PTHR38102">
    <property type="entry name" value="PERIPLASMIC CHAPERONE SPY"/>
    <property type="match status" value="1"/>
</dbReference>
<keyword evidence="4" id="KW-0574">Periplasm</keyword>
<dbReference type="InterPro" id="IPR052211">
    <property type="entry name" value="Cpx_auxiliary_protein"/>
</dbReference>
<evidence type="ECO:0000256" key="2">
    <source>
        <dbReference type="ARBA" id="ARBA00008441"/>
    </source>
</evidence>
<dbReference type="PIRSF" id="PIRSF034445">
    <property type="entry name" value="CpxP_Spy"/>
    <property type="match status" value="1"/>
</dbReference>
<evidence type="ECO:0000256" key="3">
    <source>
        <dbReference type="ARBA" id="ARBA00022729"/>
    </source>
</evidence>
<evidence type="ECO:0000256" key="4">
    <source>
        <dbReference type="ARBA" id="ARBA00022764"/>
    </source>
</evidence>
<comment type="subcellular location">
    <subcellularLocation>
        <location evidence="1">Periplasm</location>
    </subcellularLocation>
</comment>
<keyword evidence="3 6" id="KW-0732">Signal</keyword>
<dbReference type="RefSeq" id="WP_015829906.1">
    <property type="nucleotide sequence ID" value="NC_012969.1"/>
</dbReference>
<proteinExistence type="inferred from homology"/>
<feature type="compositionally biased region" description="Basic and acidic residues" evidence="5">
    <location>
        <begin position="143"/>
        <end position="162"/>
    </location>
</feature>
<dbReference type="STRING" id="582744.Msip34_1154"/>
<dbReference type="HOGENOM" id="CLU_1633484_0_0_4"/>
<dbReference type="AlphaFoldDB" id="C6XCX6"/>
<gene>
    <name evidence="7" type="ordered locus">Msip34_1154</name>
</gene>
<organism evidence="7 8">
    <name type="scientific">Methylovorus glucosotrophus (strain SIP3-4)</name>
    <dbReference type="NCBI Taxonomy" id="582744"/>
    <lineage>
        <taxon>Bacteria</taxon>
        <taxon>Pseudomonadati</taxon>
        <taxon>Pseudomonadota</taxon>
        <taxon>Betaproteobacteria</taxon>
        <taxon>Nitrosomonadales</taxon>
        <taxon>Methylophilaceae</taxon>
        <taxon>Methylovorus</taxon>
    </lineage>
</organism>
<dbReference type="Pfam" id="PF07813">
    <property type="entry name" value="LTXXQ"/>
    <property type="match status" value="1"/>
</dbReference>
<protein>
    <recommendedName>
        <fullName evidence="9">Periplasmic heavy metal sensor</fullName>
    </recommendedName>
</protein>
<reference evidence="7 8" key="2">
    <citation type="journal article" date="2011" name="J. Bacteriol.">
        <title>Genomes of three methylotrophs from a single niche uncover genetic and metabolic divergence of Methylophilaceae.</title>
        <authorList>
            <person name="Lapidus A."/>
            <person name="Clum A."/>
            <person name="Labutti K."/>
            <person name="Kaluzhnaya M.G."/>
            <person name="Lim S."/>
            <person name="Beck D.A."/>
            <person name="Glavina Del Rio T."/>
            <person name="Nolan M."/>
            <person name="Mavromatis K."/>
            <person name="Huntemann M."/>
            <person name="Lucas S."/>
            <person name="Lidstrom M.E."/>
            <person name="Ivanova N."/>
            <person name="Chistoserdova L."/>
        </authorList>
    </citation>
    <scope>NUCLEOTIDE SEQUENCE [LARGE SCALE GENOMIC DNA]</scope>
    <source>
        <strain evidence="7 8">SIP3-4</strain>
    </source>
</reference>
<accession>C6XCX6</accession>
<keyword evidence="8" id="KW-1185">Reference proteome</keyword>
<feature type="signal peptide" evidence="6">
    <location>
        <begin position="1"/>
        <end position="28"/>
    </location>
</feature>
<evidence type="ECO:0000256" key="1">
    <source>
        <dbReference type="ARBA" id="ARBA00004418"/>
    </source>
</evidence>
<dbReference type="InterPro" id="IPR012899">
    <property type="entry name" value="LTXXQ"/>
</dbReference>
<evidence type="ECO:0000313" key="8">
    <source>
        <dbReference type="Proteomes" id="UP000002743"/>
    </source>
</evidence>
<dbReference type="GO" id="GO:0030288">
    <property type="term" value="C:outer membrane-bounded periplasmic space"/>
    <property type="evidence" value="ECO:0007669"/>
    <property type="project" value="TreeGrafter"/>
</dbReference>
<comment type="similarity">
    <text evidence="2">Belongs to the CpxP/Spy family.</text>
</comment>
<dbReference type="GO" id="GO:0051082">
    <property type="term" value="F:unfolded protein binding"/>
    <property type="evidence" value="ECO:0007669"/>
    <property type="project" value="TreeGrafter"/>
</dbReference>
<evidence type="ECO:0000313" key="7">
    <source>
        <dbReference type="EMBL" id="ACT50401.1"/>
    </source>
</evidence>
<feature type="region of interest" description="Disordered" evidence="5">
    <location>
        <begin position="140"/>
        <end position="162"/>
    </location>
</feature>